<dbReference type="SUPFAM" id="SSF53098">
    <property type="entry name" value="Ribonuclease H-like"/>
    <property type="match status" value="1"/>
</dbReference>
<comment type="caution">
    <text evidence="1">The sequence shown here is derived from an EMBL/GenBank/DDBJ whole genome shotgun (WGS) entry which is preliminary data.</text>
</comment>
<name>A0A8J5MY82_HOMAM</name>
<sequence>MRSPEVWDKLDTPCKVKHHELNTIQELCDILQPFEYVTNQIQGQNMVTSSLVVYCVGGLRAALVSHREVYKSKLVLNFSSQQRLVLISLSLRRLSS</sequence>
<dbReference type="Proteomes" id="UP000747542">
    <property type="component" value="Unassembled WGS sequence"/>
</dbReference>
<gene>
    <name evidence="1" type="ORF">Hamer_G018371</name>
</gene>
<evidence type="ECO:0000313" key="2">
    <source>
        <dbReference type="Proteomes" id="UP000747542"/>
    </source>
</evidence>
<evidence type="ECO:0000313" key="1">
    <source>
        <dbReference type="EMBL" id="KAG7167946.1"/>
    </source>
</evidence>
<keyword evidence="2" id="KW-1185">Reference proteome</keyword>
<accession>A0A8J5MY82</accession>
<dbReference type="EMBL" id="JAHLQT010021080">
    <property type="protein sequence ID" value="KAG7167946.1"/>
    <property type="molecule type" value="Genomic_DNA"/>
</dbReference>
<dbReference type="InterPro" id="IPR012337">
    <property type="entry name" value="RNaseH-like_sf"/>
</dbReference>
<reference evidence="1" key="1">
    <citation type="journal article" date="2021" name="Sci. Adv.">
        <title>The American lobster genome reveals insights on longevity, neural, and immune adaptations.</title>
        <authorList>
            <person name="Polinski J.M."/>
            <person name="Zimin A.V."/>
            <person name="Clark K.F."/>
            <person name="Kohn A.B."/>
            <person name="Sadowski N."/>
            <person name="Timp W."/>
            <person name="Ptitsyn A."/>
            <person name="Khanna P."/>
            <person name="Romanova D.Y."/>
            <person name="Williams P."/>
            <person name="Greenwood S.J."/>
            <person name="Moroz L.L."/>
            <person name="Walt D.R."/>
            <person name="Bodnar A.G."/>
        </authorList>
    </citation>
    <scope>NUCLEOTIDE SEQUENCE</scope>
    <source>
        <strain evidence="1">GMGI-L3</strain>
    </source>
</reference>
<proteinExistence type="predicted"/>
<dbReference type="AlphaFoldDB" id="A0A8J5MY82"/>
<organism evidence="1 2">
    <name type="scientific">Homarus americanus</name>
    <name type="common">American lobster</name>
    <dbReference type="NCBI Taxonomy" id="6706"/>
    <lineage>
        <taxon>Eukaryota</taxon>
        <taxon>Metazoa</taxon>
        <taxon>Ecdysozoa</taxon>
        <taxon>Arthropoda</taxon>
        <taxon>Crustacea</taxon>
        <taxon>Multicrustacea</taxon>
        <taxon>Malacostraca</taxon>
        <taxon>Eumalacostraca</taxon>
        <taxon>Eucarida</taxon>
        <taxon>Decapoda</taxon>
        <taxon>Pleocyemata</taxon>
        <taxon>Astacidea</taxon>
        <taxon>Nephropoidea</taxon>
        <taxon>Nephropidae</taxon>
        <taxon>Homarus</taxon>
    </lineage>
</organism>
<protein>
    <submittedName>
        <fullName evidence="1">Uncharacterized protein</fullName>
    </submittedName>
</protein>